<keyword evidence="1" id="KW-0732">Signal</keyword>
<accession>A0A8H6I978</accession>
<evidence type="ECO:0000313" key="3">
    <source>
        <dbReference type="Proteomes" id="UP000521943"/>
    </source>
</evidence>
<reference evidence="2 3" key="1">
    <citation type="submission" date="2020-07" db="EMBL/GenBank/DDBJ databases">
        <title>Comparative genomics of pyrophilous fungi reveals a link between fire events and developmental genes.</title>
        <authorList>
            <consortium name="DOE Joint Genome Institute"/>
            <person name="Steindorff A.S."/>
            <person name="Carver A."/>
            <person name="Calhoun S."/>
            <person name="Stillman K."/>
            <person name="Liu H."/>
            <person name="Lipzen A."/>
            <person name="Pangilinan J."/>
            <person name="Labutti K."/>
            <person name="Bruns T.D."/>
            <person name="Grigoriev I.V."/>
        </authorList>
    </citation>
    <scope>NUCLEOTIDE SEQUENCE [LARGE SCALE GENOMIC DNA]</scope>
    <source>
        <strain evidence="2 3">CBS 144469</strain>
    </source>
</reference>
<dbReference type="Proteomes" id="UP000521943">
    <property type="component" value="Unassembled WGS sequence"/>
</dbReference>
<evidence type="ECO:0000256" key="1">
    <source>
        <dbReference type="SAM" id="SignalP"/>
    </source>
</evidence>
<dbReference type="AlphaFoldDB" id="A0A8H6I978"/>
<name>A0A8H6I978_9AGAR</name>
<feature type="chain" id="PRO_5034331860" description="Secreted protein" evidence="1">
    <location>
        <begin position="22"/>
        <end position="77"/>
    </location>
</feature>
<comment type="caution">
    <text evidence="2">The sequence shown here is derived from an EMBL/GenBank/DDBJ whole genome shotgun (WGS) entry which is preliminary data.</text>
</comment>
<feature type="signal peptide" evidence="1">
    <location>
        <begin position="1"/>
        <end position="21"/>
    </location>
</feature>
<organism evidence="2 3">
    <name type="scientific">Ephemerocybe angulata</name>
    <dbReference type="NCBI Taxonomy" id="980116"/>
    <lineage>
        <taxon>Eukaryota</taxon>
        <taxon>Fungi</taxon>
        <taxon>Dikarya</taxon>
        <taxon>Basidiomycota</taxon>
        <taxon>Agaricomycotina</taxon>
        <taxon>Agaricomycetes</taxon>
        <taxon>Agaricomycetidae</taxon>
        <taxon>Agaricales</taxon>
        <taxon>Agaricineae</taxon>
        <taxon>Psathyrellaceae</taxon>
        <taxon>Ephemerocybe</taxon>
    </lineage>
</organism>
<evidence type="ECO:0000313" key="2">
    <source>
        <dbReference type="EMBL" id="KAF6760122.1"/>
    </source>
</evidence>
<evidence type="ECO:0008006" key="4">
    <source>
        <dbReference type="Google" id="ProtNLM"/>
    </source>
</evidence>
<gene>
    <name evidence="2" type="ORF">DFP72DRAFT_883284</name>
</gene>
<protein>
    <recommendedName>
        <fullName evidence="4">Secreted protein</fullName>
    </recommendedName>
</protein>
<proteinExistence type="predicted"/>
<dbReference type="EMBL" id="JACGCI010000013">
    <property type="protein sequence ID" value="KAF6760122.1"/>
    <property type="molecule type" value="Genomic_DNA"/>
</dbReference>
<keyword evidence="3" id="KW-1185">Reference proteome</keyword>
<sequence length="77" mass="8069">MKSFSSMSALIGLALVMRVTSTPINDATSKVPTVSVLNLVQIRGGAANTSLRLTSSRLSRAGEHTTLGMSRPTIPRG</sequence>